<dbReference type="Proteomes" id="UP000265341">
    <property type="component" value="Unassembled WGS sequence"/>
</dbReference>
<name>A0A399EKG7_9DEIN</name>
<feature type="repeat" description="TPR" evidence="3">
    <location>
        <begin position="282"/>
        <end position="315"/>
    </location>
</feature>
<dbReference type="PANTHER" id="PTHR44186">
    <property type="match status" value="1"/>
</dbReference>
<feature type="signal peptide" evidence="4">
    <location>
        <begin position="1"/>
        <end position="22"/>
    </location>
</feature>
<gene>
    <name evidence="5" type="primary">bepA_1</name>
    <name evidence="5" type="ORF">Mrose_02842</name>
</gene>
<dbReference type="GO" id="GO:0006508">
    <property type="term" value="P:proteolysis"/>
    <property type="evidence" value="ECO:0007669"/>
    <property type="project" value="UniProtKB-KW"/>
</dbReference>
<evidence type="ECO:0000313" key="5">
    <source>
        <dbReference type="EMBL" id="RIH83953.1"/>
    </source>
</evidence>
<dbReference type="PROSITE" id="PS50293">
    <property type="entry name" value="TPR_REGION"/>
    <property type="match status" value="1"/>
</dbReference>
<evidence type="ECO:0000313" key="6">
    <source>
        <dbReference type="Proteomes" id="UP000265341"/>
    </source>
</evidence>
<dbReference type="EMBL" id="QWLA01000066">
    <property type="protein sequence ID" value="RIH83953.1"/>
    <property type="molecule type" value="Genomic_DNA"/>
</dbReference>
<dbReference type="RefSeq" id="WP_245969950.1">
    <property type="nucleotide sequence ID" value="NZ_QWLA01000066.1"/>
</dbReference>
<feature type="repeat" description="TPR" evidence="3">
    <location>
        <begin position="146"/>
        <end position="179"/>
    </location>
</feature>
<evidence type="ECO:0000256" key="2">
    <source>
        <dbReference type="ARBA" id="ARBA00022803"/>
    </source>
</evidence>
<dbReference type="Gene3D" id="1.25.40.10">
    <property type="entry name" value="Tetratricopeptide repeat domain"/>
    <property type="match status" value="3"/>
</dbReference>
<dbReference type="SUPFAM" id="SSF48452">
    <property type="entry name" value="TPR-like"/>
    <property type="match status" value="2"/>
</dbReference>
<proteinExistence type="predicted"/>
<feature type="repeat" description="TPR" evidence="3">
    <location>
        <begin position="247"/>
        <end position="280"/>
    </location>
</feature>
<keyword evidence="5" id="KW-0645">Protease</keyword>
<evidence type="ECO:0000256" key="1">
    <source>
        <dbReference type="ARBA" id="ARBA00022737"/>
    </source>
</evidence>
<dbReference type="PANTHER" id="PTHR44186:SF1">
    <property type="entry name" value="BARDET-BIEDL SYNDROME 4 PROTEIN"/>
    <property type="match status" value="1"/>
</dbReference>
<dbReference type="Pfam" id="PF13432">
    <property type="entry name" value="TPR_16"/>
    <property type="match status" value="2"/>
</dbReference>
<keyword evidence="6" id="KW-1185">Reference proteome</keyword>
<evidence type="ECO:0000256" key="3">
    <source>
        <dbReference type="PROSITE-ProRule" id="PRU00339"/>
    </source>
</evidence>
<dbReference type="Pfam" id="PF12895">
    <property type="entry name" value="ANAPC3"/>
    <property type="match status" value="1"/>
</dbReference>
<feature type="chain" id="PRO_5017371038" evidence="4">
    <location>
        <begin position="23"/>
        <end position="360"/>
    </location>
</feature>
<dbReference type="GO" id="GO:0008233">
    <property type="term" value="F:peptidase activity"/>
    <property type="evidence" value="ECO:0007669"/>
    <property type="project" value="UniProtKB-KW"/>
</dbReference>
<keyword evidence="5" id="KW-0378">Hydrolase</keyword>
<comment type="caution">
    <text evidence="5">The sequence shown here is derived from an EMBL/GenBank/DDBJ whole genome shotgun (WGS) entry which is preliminary data.</text>
</comment>
<dbReference type="InterPro" id="IPR011990">
    <property type="entry name" value="TPR-like_helical_dom_sf"/>
</dbReference>
<keyword evidence="1" id="KW-0677">Repeat</keyword>
<dbReference type="InterPro" id="IPR019734">
    <property type="entry name" value="TPR_rpt"/>
</dbReference>
<protein>
    <submittedName>
        <fullName evidence="5">Beta-barrel assembly-enhancing protease</fullName>
        <ecNumber evidence="5">3.4.-.-</ecNumber>
    </submittedName>
</protein>
<dbReference type="SMART" id="SM00028">
    <property type="entry name" value="TPR"/>
    <property type="match status" value="8"/>
</dbReference>
<dbReference type="EC" id="3.4.-.-" evidence="5"/>
<sequence>MRLLLPVLMLIGSFAGPVAAQAQNPAPNQGNNFQELLNLCVQLFRLGRYQDALVVCERSVRSNPTNPDGLYWLARTQLRLGLTTAAVENLRRAISHNAAYVQAYVALAQAYYDQYRFSDGREASRGLLEQALTVLRDAERVNARYAPIFATRGAVYSAMGSFDRAVEALNRSLALERDPQVIGLLANVYLKQSKLDDALGLLDEGVKAFPKDFTLRLNYGIALLIKNEPAAAIEQLKQATILNPAEAEGYVRLGQAYQAAKDWKNAGANFQNAVVKSPFKYPEAYAGLGRAYLELGDATKARENLTKAVAMDPRNAEYFYWLGRANEALGNKNGAREAYTRALQLRPGYKEAEEALARVQ</sequence>
<dbReference type="Pfam" id="PF13181">
    <property type="entry name" value="TPR_8"/>
    <property type="match status" value="1"/>
</dbReference>
<dbReference type="PROSITE" id="PS50005">
    <property type="entry name" value="TPR"/>
    <property type="match status" value="4"/>
</dbReference>
<feature type="repeat" description="TPR" evidence="3">
    <location>
        <begin position="316"/>
        <end position="349"/>
    </location>
</feature>
<accession>A0A399EKG7</accession>
<reference evidence="5 6" key="1">
    <citation type="submission" date="2018-08" db="EMBL/GenBank/DDBJ databases">
        <title>Meiothermus roseus NBRC 110900 genome sequencing project.</title>
        <authorList>
            <person name="Da Costa M.S."/>
            <person name="Albuquerque L."/>
            <person name="Raposo P."/>
            <person name="Froufe H.J.C."/>
            <person name="Barroso C.S."/>
            <person name="Egas C."/>
        </authorList>
    </citation>
    <scope>NUCLEOTIDE SEQUENCE [LARGE SCALE GENOMIC DNA]</scope>
    <source>
        <strain evidence="5 6">NBRC 110900</strain>
    </source>
</reference>
<organism evidence="5 6">
    <name type="scientific">Calidithermus roseus</name>
    <dbReference type="NCBI Taxonomy" id="1644118"/>
    <lineage>
        <taxon>Bacteria</taxon>
        <taxon>Thermotogati</taxon>
        <taxon>Deinococcota</taxon>
        <taxon>Deinococci</taxon>
        <taxon>Thermales</taxon>
        <taxon>Thermaceae</taxon>
        <taxon>Calidithermus</taxon>
    </lineage>
</organism>
<keyword evidence="2 3" id="KW-0802">TPR repeat</keyword>
<evidence type="ECO:0000256" key="4">
    <source>
        <dbReference type="SAM" id="SignalP"/>
    </source>
</evidence>
<keyword evidence="4" id="KW-0732">Signal</keyword>
<dbReference type="AlphaFoldDB" id="A0A399EKG7"/>